<dbReference type="HOGENOM" id="CLU_038716_0_1_1"/>
<organism evidence="3 4">
    <name type="scientific">Trichophyton soudanense CBS 452.61</name>
    <dbReference type="NCBI Taxonomy" id="1215331"/>
    <lineage>
        <taxon>Eukaryota</taxon>
        <taxon>Fungi</taxon>
        <taxon>Dikarya</taxon>
        <taxon>Ascomycota</taxon>
        <taxon>Pezizomycotina</taxon>
        <taxon>Eurotiomycetes</taxon>
        <taxon>Eurotiomycetidae</taxon>
        <taxon>Onygenales</taxon>
        <taxon>Arthrodermataceae</taxon>
        <taxon>Trichophyton</taxon>
    </lineage>
</organism>
<evidence type="ECO:0008006" key="5">
    <source>
        <dbReference type="Google" id="ProtNLM"/>
    </source>
</evidence>
<name>A0A022XH81_TRISD</name>
<dbReference type="InterPro" id="IPR019405">
    <property type="entry name" value="Lactonase_7-beta_prop"/>
</dbReference>
<comment type="similarity">
    <text evidence="1">Belongs to the cycloisomerase 2 family.</text>
</comment>
<dbReference type="InterPro" id="IPR011048">
    <property type="entry name" value="Haem_d1_sf"/>
</dbReference>
<dbReference type="SUPFAM" id="SSF51004">
    <property type="entry name" value="C-terminal (heme d1) domain of cytochrome cd1-nitrite reductase"/>
    <property type="match status" value="1"/>
</dbReference>
<sequence length="394" mass="42483">MKTVPFLSLLQAGMLTSGIVAQNIAFVGSNANAIATVSFDTKTGTFKVTGNNTDSSTPSWQEVSRDGKLLYSIEETSTEHALTSYSIGQDGKLKKLKSIKGLAGPVSLDMHPTQPIIITANYGSASASAYSSKDNGEFTHLGDFMFKMQGKGKVPDRQDAPYPHQALFDPTGKFVLMPDLGSDLIRILKVDAGQKLSVAPPNKVKPGTGPRHGVLYPAADKPRFYYVVGELSNTVTAMSVEYTVETIKLTEIQTLSTLPDGQTGAAGELILSPSGKHLYASNRLDKVFPGSSSVASYTIDQMTGKLKLLEIFNGGVENIRHMSIHPSGKWFVTEGQNSNDIKVFALDPQTGKVTPEAKSTLEIEKPVCLQWWHNGAQESEAPDAGTETECEYDD</sequence>
<evidence type="ECO:0000256" key="2">
    <source>
        <dbReference type="SAM" id="SignalP"/>
    </source>
</evidence>
<dbReference type="InterPro" id="IPR015943">
    <property type="entry name" value="WD40/YVTN_repeat-like_dom_sf"/>
</dbReference>
<gene>
    <name evidence="3" type="ORF">H105_07555</name>
</gene>
<feature type="signal peptide" evidence="2">
    <location>
        <begin position="1"/>
        <end position="21"/>
    </location>
</feature>
<protein>
    <recommendedName>
        <fullName evidence="5">6-phosphogluconolactonase</fullName>
    </recommendedName>
</protein>
<dbReference type="Pfam" id="PF10282">
    <property type="entry name" value="Lactonase"/>
    <property type="match status" value="1"/>
</dbReference>
<evidence type="ECO:0000256" key="1">
    <source>
        <dbReference type="ARBA" id="ARBA00005564"/>
    </source>
</evidence>
<dbReference type="Proteomes" id="UP000023623">
    <property type="component" value="Unassembled WGS sequence"/>
</dbReference>
<keyword evidence="2" id="KW-0732">Signal</keyword>
<feature type="chain" id="PRO_5001509168" description="6-phosphogluconolactonase" evidence="2">
    <location>
        <begin position="22"/>
        <end position="394"/>
    </location>
</feature>
<evidence type="ECO:0000313" key="4">
    <source>
        <dbReference type="Proteomes" id="UP000023623"/>
    </source>
</evidence>
<reference evidence="3 4" key="1">
    <citation type="submission" date="2014-02" db="EMBL/GenBank/DDBJ databases">
        <title>The Genome Sequence of Trichophyton rubrum (morphotype soudanense) CBS 452.61.</title>
        <authorList>
            <consortium name="The Broad Institute Genomics Platform"/>
            <person name="Cuomo C.A."/>
            <person name="White T.C."/>
            <person name="Graser Y."/>
            <person name="Martinez-Rossi N."/>
            <person name="Heitman J."/>
            <person name="Young S.K."/>
            <person name="Zeng Q."/>
            <person name="Gargeya S."/>
            <person name="Abouelleil A."/>
            <person name="Alvarado L."/>
            <person name="Chapman S.B."/>
            <person name="Gainer-Dewar J."/>
            <person name="Goldberg J."/>
            <person name="Griggs A."/>
            <person name="Gujja S."/>
            <person name="Hansen M."/>
            <person name="Howarth C."/>
            <person name="Imamovic A."/>
            <person name="Larimer J."/>
            <person name="Martinez D."/>
            <person name="Murphy C."/>
            <person name="Pearson M.D."/>
            <person name="Persinoti G."/>
            <person name="Poon T."/>
            <person name="Priest M."/>
            <person name="Roberts A.D."/>
            <person name="Saif S."/>
            <person name="Shea T.D."/>
            <person name="Sykes S.N."/>
            <person name="Wortman J."/>
            <person name="Nusbaum C."/>
            <person name="Birren B."/>
        </authorList>
    </citation>
    <scope>NUCLEOTIDE SEQUENCE [LARGE SCALE GENOMIC DNA]</scope>
    <source>
        <strain evidence="3 4">CBS 452.61</strain>
    </source>
</reference>
<dbReference type="EMBL" id="KK208920">
    <property type="protein sequence ID" value="EZF70027.1"/>
    <property type="molecule type" value="Genomic_DNA"/>
</dbReference>
<accession>A0A022XH81</accession>
<keyword evidence="4" id="KW-1185">Reference proteome</keyword>
<dbReference type="AlphaFoldDB" id="A0A022XH81"/>
<dbReference type="GO" id="GO:0017057">
    <property type="term" value="F:6-phosphogluconolactonase activity"/>
    <property type="evidence" value="ECO:0007669"/>
    <property type="project" value="TreeGrafter"/>
</dbReference>
<dbReference type="OrthoDB" id="9972196at2759"/>
<dbReference type="PANTHER" id="PTHR30344:SF1">
    <property type="entry name" value="6-PHOSPHOGLUCONOLACTONASE"/>
    <property type="match status" value="1"/>
</dbReference>
<proteinExistence type="inferred from homology"/>
<dbReference type="InterPro" id="IPR050282">
    <property type="entry name" value="Cycloisomerase_2"/>
</dbReference>
<dbReference type="Gene3D" id="2.130.10.10">
    <property type="entry name" value="YVTN repeat-like/Quinoprotein amine dehydrogenase"/>
    <property type="match status" value="1"/>
</dbReference>
<dbReference type="PANTHER" id="PTHR30344">
    <property type="entry name" value="6-PHOSPHOGLUCONOLACTONASE-RELATED"/>
    <property type="match status" value="1"/>
</dbReference>
<evidence type="ECO:0000313" key="3">
    <source>
        <dbReference type="EMBL" id="EZF70027.1"/>
    </source>
</evidence>